<keyword evidence="3" id="KW-0804">Transcription</keyword>
<evidence type="ECO:0000313" key="6">
    <source>
        <dbReference type="Proteomes" id="UP000051845"/>
    </source>
</evidence>
<gene>
    <name evidence="5" type="ORF">FC82_GL002380</name>
</gene>
<dbReference type="PROSITE" id="PS50995">
    <property type="entry name" value="HTH_MARR_2"/>
    <property type="match status" value="1"/>
</dbReference>
<dbReference type="PANTHER" id="PTHR42756:SF1">
    <property type="entry name" value="TRANSCRIPTIONAL REPRESSOR OF EMRAB OPERON"/>
    <property type="match status" value="1"/>
</dbReference>
<keyword evidence="1" id="KW-0805">Transcription regulation</keyword>
<dbReference type="InterPro" id="IPR000835">
    <property type="entry name" value="HTH_MarR-typ"/>
</dbReference>
<accession>A0A0R2B6T1</accession>
<dbReference type="Pfam" id="PF01047">
    <property type="entry name" value="MarR"/>
    <property type="match status" value="1"/>
</dbReference>
<dbReference type="RefSeq" id="WP_054759658.1">
    <property type="nucleotide sequence ID" value="NZ_AYYR01000054.1"/>
</dbReference>
<dbReference type="InterPro" id="IPR036390">
    <property type="entry name" value="WH_DNA-bd_sf"/>
</dbReference>
<dbReference type="InterPro" id="IPR036388">
    <property type="entry name" value="WH-like_DNA-bd_sf"/>
</dbReference>
<dbReference type="PANTHER" id="PTHR42756">
    <property type="entry name" value="TRANSCRIPTIONAL REGULATOR, MARR"/>
    <property type="match status" value="1"/>
</dbReference>
<comment type="caution">
    <text evidence="5">The sequence shown here is derived from an EMBL/GenBank/DDBJ whole genome shotgun (WGS) entry which is preliminary data.</text>
</comment>
<dbReference type="Proteomes" id="UP000051845">
    <property type="component" value="Unassembled WGS sequence"/>
</dbReference>
<dbReference type="PATRIC" id="fig|1423733.4.peg.2495"/>
<dbReference type="SUPFAM" id="SSF46785">
    <property type="entry name" value="Winged helix' DNA-binding domain"/>
    <property type="match status" value="1"/>
</dbReference>
<evidence type="ECO:0000256" key="3">
    <source>
        <dbReference type="ARBA" id="ARBA00023163"/>
    </source>
</evidence>
<dbReference type="Gene3D" id="1.10.10.10">
    <property type="entry name" value="Winged helix-like DNA-binding domain superfamily/Winged helix DNA-binding domain"/>
    <property type="match status" value="1"/>
</dbReference>
<dbReference type="EMBL" id="AYYR01000054">
    <property type="protein sequence ID" value="KRM75197.1"/>
    <property type="molecule type" value="Genomic_DNA"/>
</dbReference>
<dbReference type="SMART" id="SM00347">
    <property type="entry name" value="HTH_MARR"/>
    <property type="match status" value="1"/>
</dbReference>
<feature type="domain" description="HTH marR-type" evidence="4">
    <location>
        <begin position="2"/>
        <end position="134"/>
    </location>
</feature>
<reference evidence="5 6" key="1">
    <citation type="journal article" date="2015" name="Genome Announc.">
        <title>Expanding the biotechnology potential of lactobacilli through comparative genomics of 213 strains and associated genera.</title>
        <authorList>
            <person name="Sun Z."/>
            <person name="Harris H.M."/>
            <person name="McCann A."/>
            <person name="Guo C."/>
            <person name="Argimon S."/>
            <person name="Zhang W."/>
            <person name="Yang X."/>
            <person name="Jeffery I.B."/>
            <person name="Cooney J.C."/>
            <person name="Kagawa T.F."/>
            <person name="Liu W."/>
            <person name="Song Y."/>
            <person name="Salvetti E."/>
            <person name="Wrobel A."/>
            <person name="Rasinkangas P."/>
            <person name="Parkhill J."/>
            <person name="Rea M.C."/>
            <person name="O'Sullivan O."/>
            <person name="Ritari J."/>
            <person name="Douillard F.P."/>
            <person name="Paul Ross R."/>
            <person name="Yang R."/>
            <person name="Briner A.E."/>
            <person name="Felis G.E."/>
            <person name="de Vos W.M."/>
            <person name="Barrangou R."/>
            <person name="Klaenhammer T.R."/>
            <person name="Caufield P.W."/>
            <person name="Cui Y."/>
            <person name="Zhang H."/>
            <person name="O'Toole P.W."/>
        </authorList>
    </citation>
    <scope>NUCLEOTIDE SEQUENCE [LARGE SCALE GENOMIC DNA]</scope>
    <source>
        <strain evidence="5 6">DSM 20515</strain>
    </source>
</reference>
<evidence type="ECO:0000313" key="5">
    <source>
        <dbReference type="EMBL" id="KRM75197.1"/>
    </source>
</evidence>
<organism evidence="5 6">
    <name type="scientific">Secundilactobacillus collinoides DSM 20515 = JCM 1123</name>
    <dbReference type="NCBI Taxonomy" id="1423733"/>
    <lineage>
        <taxon>Bacteria</taxon>
        <taxon>Bacillati</taxon>
        <taxon>Bacillota</taxon>
        <taxon>Bacilli</taxon>
        <taxon>Lactobacillales</taxon>
        <taxon>Lactobacillaceae</taxon>
        <taxon>Secundilactobacillus</taxon>
    </lineage>
</organism>
<dbReference type="AlphaFoldDB" id="A0A0R2B6T1"/>
<evidence type="ECO:0000256" key="1">
    <source>
        <dbReference type="ARBA" id="ARBA00023015"/>
    </source>
</evidence>
<evidence type="ECO:0000259" key="4">
    <source>
        <dbReference type="PROSITE" id="PS50995"/>
    </source>
</evidence>
<name>A0A0R2B6T1_SECCO</name>
<evidence type="ECO:0000256" key="2">
    <source>
        <dbReference type="ARBA" id="ARBA00023125"/>
    </source>
</evidence>
<dbReference type="GO" id="GO:0003677">
    <property type="term" value="F:DNA binding"/>
    <property type="evidence" value="ECO:0007669"/>
    <property type="project" value="UniProtKB-KW"/>
</dbReference>
<dbReference type="GO" id="GO:0003700">
    <property type="term" value="F:DNA-binding transcription factor activity"/>
    <property type="evidence" value="ECO:0007669"/>
    <property type="project" value="InterPro"/>
</dbReference>
<sequence>MTLQVEKLISMYNRSIREYLNKRLKDWPLNESNFYYILIICEHPGMAQKDLVNGIYRQQSIVTKVVTTLIKAGWVDMRTDPNDKRRRNVFPTDQATAAYAALKQIQTDANAFALSGLDGAEVSQLSALLAKAIQQTVPDAHLTKEDIN</sequence>
<protein>
    <recommendedName>
        <fullName evidence="4">HTH marR-type domain-containing protein</fullName>
    </recommendedName>
</protein>
<keyword evidence="2" id="KW-0238">DNA-binding</keyword>
<dbReference type="STRING" id="33960.TY91_15095"/>
<proteinExistence type="predicted"/>